<comment type="caution">
    <text evidence="6">The sequence shown here is derived from an EMBL/GenBank/DDBJ whole genome shotgun (WGS) entry which is preliminary data.</text>
</comment>
<feature type="chain" id="PRO_5045920949" evidence="5">
    <location>
        <begin position="16"/>
        <end position="410"/>
    </location>
</feature>
<sequence>MAAVLREFIPALAVAALTAGLAACHSSGCREGDYACNALADAITTGDQEATTTTTTTPPPTEGTATEVTPTSTTEVAPAVCGDGVVAGDEACDDGNDDELDGCKSDCTATFCGDGVVQAGESCDDGNDDDSDDCARCKPAKCGDGFVQAGVEACDDGPANDDGAYEGCTKTCTPGPRCGDGLVNGGEDCDDNNTDETDGCMSGCVEARSCLQVKRAVPDAVSGEYRLWPEALGGEASLDVWCDMDSDGGGYTFLKVDTEFGAESDKGAKKAEEVCQKFGMHLLVTRSPDHVKSAYQVATTNNVDPVGGGIVGAGVDYLAILAIYPATPMATCDGGALNSAECPGWRAGDDQVFWVSDMAYGDQPDSDHCAGCSMIYKWNPDGTAKSYMTVSFGEGASSYRFLCDLGDKLP</sequence>
<feature type="signal peptide" evidence="5">
    <location>
        <begin position="1"/>
        <end position="15"/>
    </location>
</feature>
<gene>
    <name evidence="6" type="ORF">K7C98_38185</name>
</gene>
<keyword evidence="7" id="KW-1185">Reference proteome</keyword>
<dbReference type="SUPFAM" id="SSF56496">
    <property type="entry name" value="Fibrinogen C-terminal domain-like"/>
    <property type="match status" value="1"/>
</dbReference>
<reference evidence="6" key="1">
    <citation type="submission" date="2021-08" db="EMBL/GenBank/DDBJ databases">
        <authorList>
            <person name="Stevens D.C."/>
        </authorList>
    </citation>
    <scope>NUCLEOTIDE SEQUENCE</scope>
    <source>
        <strain evidence="6">DSM 53165</strain>
    </source>
</reference>
<dbReference type="InterPro" id="IPR014716">
    <property type="entry name" value="Fibrinogen_a/b/g_C_1"/>
</dbReference>
<evidence type="ECO:0000313" key="6">
    <source>
        <dbReference type="EMBL" id="MBZ5715098.1"/>
    </source>
</evidence>
<evidence type="ECO:0000313" key="7">
    <source>
        <dbReference type="Proteomes" id="UP001139031"/>
    </source>
</evidence>
<feature type="compositionally biased region" description="Low complexity" evidence="4">
    <location>
        <begin position="49"/>
        <end position="72"/>
    </location>
</feature>
<name>A0ABS7U3R2_9BACT</name>
<dbReference type="Gene3D" id="3.90.215.10">
    <property type="entry name" value="Gamma Fibrinogen, chain A, domain 1"/>
    <property type="match status" value="1"/>
</dbReference>
<dbReference type="RefSeq" id="WP_224196834.1">
    <property type="nucleotide sequence ID" value="NZ_JAIRAU010000056.1"/>
</dbReference>
<dbReference type="Proteomes" id="UP001139031">
    <property type="component" value="Unassembled WGS sequence"/>
</dbReference>
<evidence type="ECO:0000256" key="4">
    <source>
        <dbReference type="SAM" id="MobiDB-lite"/>
    </source>
</evidence>
<dbReference type="NCBIfam" id="NF040941">
    <property type="entry name" value="GGGWT_bact"/>
    <property type="match status" value="1"/>
</dbReference>
<dbReference type="PROSITE" id="PS51257">
    <property type="entry name" value="PROKAR_LIPOPROTEIN"/>
    <property type="match status" value="1"/>
</dbReference>
<dbReference type="NCBIfam" id="TIGR02232">
    <property type="entry name" value="myxo_disulf_rpt"/>
    <property type="match status" value="2"/>
</dbReference>
<dbReference type="EMBL" id="JAIRAU010000056">
    <property type="protein sequence ID" value="MBZ5715098.1"/>
    <property type="molecule type" value="Genomic_DNA"/>
</dbReference>
<dbReference type="Pfam" id="PF13948">
    <property type="entry name" value="DUF4215"/>
    <property type="match status" value="2"/>
</dbReference>
<dbReference type="InterPro" id="IPR011936">
    <property type="entry name" value="Myxo_disulph_rpt"/>
</dbReference>
<keyword evidence="3" id="KW-1015">Disulfide bond</keyword>
<proteinExistence type="predicted"/>
<evidence type="ECO:0000256" key="2">
    <source>
        <dbReference type="ARBA" id="ARBA00022737"/>
    </source>
</evidence>
<feature type="region of interest" description="Disordered" evidence="4">
    <location>
        <begin position="47"/>
        <end position="72"/>
    </location>
</feature>
<evidence type="ECO:0000256" key="5">
    <source>
        <dbReference type="SAM" id="SignalP"/>
    </source>
</evidence>
<keyword evidence="2" id="KW-0677">Repeat</keyword>
<organism evidence="6 7">
    <name type="scientific">Nannocystis pusilla</name>
    <dbReference type="NCBI Taxonomy" id="889268"/>
    <lineage>
        <taxon>Bacteria</taxon>
        <taxon>Pseudomonadati</taxon>
        <taxon>Myxococcota</taxon>
        <taxon>Polyangia</taxon>
        <taxon>Nannocystales</taxon>
        <taxon>Nannocystaceae</taxon>
        <taxon>Nannocystis</taxon>
    </lineage>
</organism>
<protein>
    <submittedName>
        <fullName evidence="6">DUF4215 domain-containing protein</fullName>
    </submittedName>
</protein>
<dbReference type="InterPro" id="IPR036056">
    <property type="entry name" value="Fibrinogen-like_C"/>
</dbReference>
<accession>A0ABS7U3R2</accession>
<evidence type="ECO:0000256" key="1">
    <source>
        <dbReference type="ARBA" id="ARBA00022729"/>
    </source>
</evidence>
<evidence type="ECO:0000256" key="3">
    <source>
        <dbReference type="ARBA" id="ARBA00023157"/>
    </source>
</evidence>
<keyword evidence="1 5" id="KW-0732">Signal</keyword>